<accession>A0A2I0HW84</accession>
<name>A0A2I0HW84_PUNGR</name>
<organism evidence="1 2">
    <name type="scientific">Punica granatum</name>
    <name type="common">Pomegranate</name>
    <dbReference type="NCBI Taxonomy" id="22663"/>
    <lineage>
        <taxon>Eukaryota</taxon>
        <taxon>Viridiplantae</taxon>
        <taxon>Streptophyta</taxon>
        <taxon>Embryophyta</taxon>
        <taxon>Tracheophyta</taxon>
        <taxon>Spermatophyta</taxon>
        <taxon>Magnoliopsida</taxon>
        <taxon>eudicotyledons</taxon>
        <taxon>Gunneridae</taxon>
        <taxon>Pentapetalae</taxon>
        <taxon>rosids</taxon>
        <taxon>malvids</taxon>
        <taxon>Myrtales</taxon>
        <taxon>Lythraceae</taxon>
        <taxon>Punica</taxon>
    </lineage>
</organism>
<dbReference type="Proteomes" id="UP000233551">
    <property type="component" value="Unassembled WGS sequence"/>
</dbReference>
<comment type="caution">
    <text evidence="1">The sequence shown here is derived from an EMBL/GenBank/DDBJ whole genome shotgun (WGS) entry which is preliminary data.</text>
</comment>
<keyword evidence="2" id="KW-1185">Reference proteome</keyword>
<evidence type="ECO:0000313" key="1">
    <source>
        <dbReference type="EMBL" id="PKI35965.1"/>
    </source>
</evidence>
<proteinExistence type="predicted"/>
<reference evidence="1 2" key="1">
    <citation type="submission" date="2017-11" db="EMBL/GenBank/DDBJ databases">
        <title>De-novo sequencing of pomegranate (Punica granatum L.) genome.</title>
        <authorList>
            <person name="Akparov Z."/>
            <person name="Amiraslanov A."/>
            <person name="Hajiyeva S."/>
            <person name="Abbasov M."/>
            <person name="Kaur K."/>
            <person name="Hamwieh A."/>
            <person name="Solovyev V."/>
            <person name="Salamov A."/>
            <person name="Braich B."/>
            <person name="Kosarev P."/>
            <person name="Mahmoud A."/>
            <person name="Hajiyev E."/>
            <person name="Babayeva S."/>
            <person name="Izzatullayeva V."/>
            <person name="Mammadov A."/>
            <person name="Mammadov A."/>
            <person name="Sharifova S."/>
            <person name="Ojaghi J."/>
            <person name="Eynullazada K."/>
            <person name="Bayramov B."/>
            <person name="Abdulazimova A."/>
            <person name="Shahmuradov I."/>
        </authorList>
    </citation>
    <scope>NUCLEOTIDE SEQUENCE [LARGE SCALE GENOMIC DNA]</scope>
    <source>
        <strain evidence="2">cv. AG2017</strain>
        <tissue evidence="1">Leaf</tissue>
    </source>
</reference>
<gene>
    <name evidence="1" type="ORF">CRG98_043647</name>
</gene>
<evidence type="ECO:0000313" key="2">
    <source>
        <dbReference type="Proteomes" id="UP000233551"/>
    </source>
</evidence>
<dbReference type="EMBL" id="PGOL01005084">
    <property type="protein sequence ID" value="PKI35965.1"/>
    <property type="molecule type" value="Genomic_DNA"/>
</dbReference>
<dbReference type="AlphaFoldDB" id="A0A2I0HW84"/>
<sequence length="213" mass="24097">MARESQEELSATSLEEASGGLLMQGQWLLTPQRSTEVAMVVVLREVTRVDLICKKSWVAVTGKRLCFGVVQGLDDLGLLLLLERIWEALLEKSEEARDSIDYAFDFRGSLERRIINGMFAWPGTQKSVLLCLDYRSEVVCFCRLFAPLRAVLLMSACFVPWAEQLTRRPWLEVDNRRHPRDPRTGLSQCFPSVLTCSEATAISVCQKRVPKAC</sequence>
<protein>
    <submittedName>
        <fullName evidence="1">Uncharacterized protein</fullName>
    </submittedName>
</protein>